<proteinExistence type="predicted"/>
<evidence type="ECO:0000313" key="4">
    <source>
        <dbReference type="Proteomes" id="UP000694382"/>
    </source>
</evidence>
<reference evidence="3" key="2">
    <citation type="submission" date="2025-08" db="UniProtKB">
        <authorList>
            <consortium name="Ensembl"/>
        </authorList>
    </citation>
    <scope>IDENTIFICATION</scope>
</reference>
<keyword evidence="2" id="KW-0067">ATP-binding</keyword>
<dbReference type="GO" id="GO:0000027">
    <property type="term" value="P:ribosomal large subunit assembly"/>
    <property type="evidence" value="ECO:0007669"/>
    <property type="project" value="TreeGrafter"/>
</dbReference>
<dbReference type="GO" id="GO:0030687">
    <property type="term" value="C:preribosome, large subunit precursor"/>
    <property type="evidence" value="ECO:0007669"/>
    <property type="project" value="TreeGrafter"/>
</dbReference>
<reference evidence="3" key="1">
    <citation type="submission" date="2020-02" db="EMBL/GenBank/DDBJ databases">
        <authorList>
            <person name="Enbody D E."/>
            <person name="Pettersson E M."/>
        </authorList>
    </citation>
    <scope>NUCLEOTIDE SEQUENCE [LARGE SCALE GENOMIC DNA]</scope>
</reference>
<keyword evidence="4" id="KW-1185">Reference proteome</keyword>
<dbReference type="GO" id="GO:0005634">
    <property type="term" value="C:nucleus"/>
    <property type="evidence" value="ECO:0007669"/>
    <property type="project" value="TreeGrafter"/>
</dbReference>
<dbReference type="AlphaFoldDB" id="A0A8C3N5I7"/>
<reference evidence="3" key="3">
    <citation type="submission" date="2025-09" db="UniProtKB">
        <authorList>
            <consortium name="Ensembl"/>
        </authorList>
    </citation>
    <scope>IDENTIFICATION</scope>
</reference>
<organism evidence="3 4">
    <name type="scientific">Geospiza parvula</name>
    <name type="common">Small tree-finch</name>
    <name type="synonym">Camarhynchus parvulus</name>
    <dbReference type="NCBI Taxonomy" id="87175"/>
    <lineage>
        <taxon>Eukaryota</taxon>
        <taxon>Metazoa</taxon>
        <taxon>Chordata</taxon>
        <taxon>Craniata</taxon>
        <taxon>Vertebrata</taxon>
        <taxon>Euteleostomi</taxon>
        <taxon>Archelosauria</taxon>
        <taxon>Archosauria</taxon>
        <taxon>Dinosauria</taxon>
        <taxon>Saurischia</taxon>
        <taxon>Theropoda</taxon>
        <taxon>Coelurosauria</taxon>
        <taxon>Aves</taxon>
        <taxon>Neognathae</taxon>
        <taxon>Neoaves</taxon>
        <taxon>Telluraves</taxon>
        <taxon>Australaves</taxon>
        <taxon>Passeriformes</taxon>
        <taxon>Thraupidae</taxon>
        <taxon>Camarhynchus</taxon>
    </lineage>
</organism>
<dbReference type="PANTHER" id="PTHR48103:SF2">
    <property type="entry name" value="MIDASIN"/>
    <property type="match status" value="1"/>
</dbReference>
<evidence type="ECO:0000256" key="2">
    <source>
        <dbReference type="ARBA" id="ARBA00022840"/>
    </source>
</evidence>
<dbReference type="GO" id="GO:0005524">
    <property type="term" value="F:ATP binding"/>
    <property type="evidence" value="ECO:0007669"/>
    <property type="project" value="UniProtKB-KW"/>
</dbReference>
<keyword evidence="1" id="KW-0547">Nucleotide-binding</keyword>
<dbReference type="Proteomes" id="UP000694382">
    <property type="component" value="Chromosome 3"/>
</dbReference>
<evidence type="ECO:0000256" key="1">
    <source>
        <dbReference type="ARBA" id="ARBA00022741"/>
    </source>
</evidence>
<dbReference type="PANTHER" id="PTHR48103">
    <property type="entry name" value="MIDASIN-RELATED"/>
    <property type="match status" value="1"/>
</dbReference>
<evidence type="ECO:0000313" key="3">
    <source>
        <dbReference type="Ensembl" id="ENSCPVP00000015948.1"/>
    </source>
</evidence>
<dbReference type="GO" id="GO:0000055">
    <property type="term" value="P:ribosomal large subunit export from nucleus"/>
    <property type="evidence" value="ECO:0007669"/>
    <property type="project" value="TreeGrafter"/>
</dbReference>
<dbReference type="Ensembl" id="ENSCPVT00000016653.2">
    <property type="protein sequence ID" value="ENSCPVP00000015948.1"/>
    <property type="gene ID" value="ENSCPVG00000011627.2"/>
</dbReference>
<sequence>ACSKIKSWNLTLQDLKKVLQSTNPESLKFSAVEIDANWMDEMEVLQASVKLFIEKATNQDWKLRVKWLNSLAKNLPQVLDSVRIQLEAGAVALGCFYASPLSSGVSNMIKLLQPTMTDEHVMPLDPRWNMQFLEIIRNSMNFDTEMEHTDQLLMLLKSAANRAVLFLDREKRSYLEKSLIASKKPRNSALRMSLDFHKNPGSYNSLPHVVVVNLAAFFELWDAFALHWVKSIQVALNLLQGSVLCCSLWRDRLWAVSDSVTVDSPGLSLLALHWHWVMKHLIDRIPQMLIGSDQNKISREIQSISQQIQNCLVNPAGNSASMKILQKSLGRPLPFKDKLGMECFSQLKALSKPLNILELRLACGDSRWQEKMCCVKIAATGVKMKKALLQADGLIIRANHLEDVSLDQLQIFLKAVHSQLKAEGVTYSYSEEKLPQDTISSQLDPALLNQLCSQVQLWPAMEYIGVLWQYKLTADYVAKACARSQDLSICSDLAQFIAFSLKLTPAASHHLSGLWHLLHLNEVRSFILI</sequence>
<accession>A0A8C3N5I7</accession>
<protein>
    <submittedName>
        <fullName evidence="3">Uncharacterized protein</fullName>
    </submittedName>
</protein>
<name>A0A8C3N5I7_GEOPR</name>